<evidence type="ECO:0000313" key="4">
    <source>
        <dbReference type="Proteomes" id="UP000252182"/>
    </source>
</evidence>
<dbReference type="RefSeq" id="WP_157964290.1">
    <property type="nucleotide sequence ID" value="NZ_CP031124.1"/>
</dbReference>
<accession>A0A345D7Y4</accession>
<name>A0A345D7Y4_9BURK</name>
<evidence type="ECO:0000256" key="1">
    <source>
        <dbReference type="ARBA" id="ARBA00006845"/>
    </source>
</evidence>
<evidence type="ECO:0000259" key="2">
    <source>
        <dbReference type="Pfam" id="PF01337"/>
    </source>
</evidence>
<organism evidence="3 4">
    <name type="scientific">Ephemeroptericola cinctiostellae</name>
    <dbReference type="NCBI Taxonomy" id="2268024"/>
    <lineage>
        <taxon>Bacteria</taxon>
        <taxon>Pseudomonadati</taxon>
        <taxon>Pseudomonadota</taxon>
        <taxon>Betaproteobacteria</taxon>
        <taxon>Burkholderiales</taxon>
        <taxon>Burkholderiaceae</taxon>
        <taxon>Ephemeroptericola</taxon>
    </lineage>
</organism>
<comment type="similarity">
    <text evidence="1">Belongs to the barstar family.</text>
</comment>
<keyword evidence="4" id="KW-1185">Reference proteome</keyword>
<dbReference type="InterPro" id="IPR035905">
    <property type="entry name" value="Barstar-like_sf"/>
</dbReference>
<feature type="domain" description="Barstar (barnase inhibitor)" evidence="2">
    <location>
        <begin position="39"/>
        <end position="119"/>
    </location>
</feature>
<gene>
    <name evidence="3" type="ORF">DTO96_100180</name>
</gene>
<dbReference type="Pfam" id="PF01337">
    <property type="entry name" value="Barstar"/>
    <property type="match status" value="1"/>
</dbReference>
<dbReference type="InterPro" id="IPR000468">
    <property type="entry name" value="Barstar"/>
</dbReference>
<proteinExistence type="inferred from homology"/>
<protein>
    <recommendedName>
        <fullName evidence="2">Barstar (barnase inhibitor) domain-containing protein</fullName>
    </recommendedName>
</protein>
<dbReference type="OrthoDB" id="5295683at2"/>
<sequence length="135" mass="14645">MNDRLNVVWADVAGKMNDVSRDQLPAYLTLCVDDLGSDIVVVDLRPVSGQPEAMSLMAQRLAFPDYFGGNLDALFDVVSERVAVDVASQNSTPQTWLFKSSAAQSKMLFPIADTLRDAMSESAGVAVSVLWMTLS</sequence>
<dbReference type="KEGG" id="hyf:DTO96_100180"/>
<evidence type="ECO:0000313" key="3">
    <source>
        <dbReference type="EMBL" id="AXF84472.1"/>
    </source>
</evidence>
<dbReference type="EMBL" id="CP031124">
    <property type="protein sequence ID" value="AXF84472.1"/>
    <property type="molecule type" value="Genomic_DNA"/>
</dbReference>
<dbReference type="SUPFAM" id="SSF52038">
    <property type="entry name" value="Barstar-related"/>
    <property type="match status" value="1"/>
</dbReference>
<dbReference type="Gene3D" id="3.30.370.10">
    <property type="entry name" value="Barstar-like"/>
    <property type="match status" value="1"/>
</dbReference>
<reference evidence="4" key="1">
    <citation type="submission" date="2018-07" db="EMBL/GenBank/DDBJ databases">
        <authorList>
            <person name="Kim H."/>
        </authorList>
    </citation>
    <scope>NUCLEOTIDE SEQUENCE [LARGE SCALE GENOMIC DNA]</scope>
    <source>
        <strain evidence="4">F02</strain>
    </source>
</reference>
<dbReference type="AlphaFoldDB" id="A0A345D7Y4"/>
<dbReference type="Proteomes" id="UP000252182">
    <property type="component" value="Chromosome"/>
</dbReference>